<proteinExistence type="predicted"/>
<name>A0A2K0TFH7_9HYPO</name>
<evidence type="ECO:0000313" key="1">
    <source>
        <dbReference type="EMBL" id="PNP44280.1"/>
    </source>
</evidence>
<reference evidence="1 2" key="1">
    <citation type="submission" date="2017-02" db="EMBL/GenBank/DDBJ databases">
        <title>Genomes of Trichoderma spp. with biocontrol activity.</title>
        <authorList>
            <person name="Gardiner D."/>
            <person name="Kazan K."/>
            <person name="Vos C."/>
            <person name="Harvey P."/>
        </authorList>
    </citation>
    <scope>NUCLEOTIDE SEQUENCE [LARGE SCALE GENOMIC DNA]</scope>
    <source>
        <strain evidence="1 2">A5MH</strain>
    </source>
</reference>
<organism evidence="1 2">
    <name type="scientific">Trichoderma gamsii</name>
    <dbReference type="NCBI Taxonomy" id="398673"/>
    <lineage>
        <taxon>Eukaryota</taxon>
        <taxon>Fungi</taxon>
        <taxon>Dikarya</taxon>
        <taxon>Ascomycota</taxon>
        <taxon>Pezizomycotina</taxon>
        <taxon>Sordariomycetes</taxon>
        <taxon>Hypocreomycetidae</taxon>
        <taxon>Hypocreales</taxon>
        <taxon>Hypocreaceae</taxon>
        <taxon>Trichoderma</taxon>
    </lineage>
</organism>
<dbReference type="EMBL" id="MTYH01000035">
    <property type="protein sequence ID" value="PNP44280.1"/>
    <property type="molecule type" value="Genomic_DNA"/>
</dbReference>
<dbReference type="AlphaFoldDB" id="A0A2K0TFH7"/>
<gene>
    <name evidence="1" type="ORF">TGAMA5MH_03886</name>
</gene>
<evidence type="ECO:0000313" key="2">
    <source>
        <dbReference type="Proteomes" id="UP000236546"/>
    </source>
</evidence>
<comment type="caution">
    <text evidence="1">The sequence shown here is derived from an EMBL/GenBank/DDBJ whole genome shotgun (WGS) entry which is preliminary data.</text>
</comment>
<dbReference type="OrthoDB" id="4891219at2759"/>
<sequence length="165" mass="18785">MKPNPLTKPSRFYIEDFPLLDVVEKTTIDPYLYLKQPEFGFPGHFQCLPAEEGVVDFLGCVNVNSKWHEMVDGDGNIVLKASQCRSVSHQCCQSTICAPKTDIVLTPDRITGLLFYKFSDVCLYRHLGAVYMNDNWDFMAITGRPPRCFAKGHRPDKARKPQPNE</sequence>
<protein>
    <submittedName>
        <fullName evidence="1">Uncharacterized protein</fullName>
    </submittedName>
</protein>
<accession>A0A2K0TFH7</accession>
<dbReference type="Proteomes" id="UP000236546">
    <property type="component" value="Unassembled WGS sequence"/>
</dbReference>